<organism evidence="1 2">
    <name type="scientific">Paenibacillus silvae</name>
    <dbReference type="NCBI Taxonomy" id="1325358"/>
    <lineage>
        <taxon>Bacteria</taxon>
        <taxon>Bacillati</taxon>
        <taxon>Bacillota</taxon>
        <taxon>Bacilli</taxon>
        <taxon>Bacillales</taxon>
        <taxon>Paenibacillaceae</taxon>
        <taxon>Paenibacillus</taxon>
    </lineage>
</organism>
<evidence type="ECO:0000313" key="2">
    <source>
        <dbReference type="Proteomes" id="UP000652153"/>
    </source>
</evidence>
<accession>A0ABQ1Z240</accession>
<keyword evidence="2" id="KW-1185">Reference proteome</keyword>
<dbReference type="RefSeq" id="WP_260511008.1">
    <property type="nucleotide sequence ID" value="NZ_BMFU01000001.1"/>
</dbReference>
<sequence length="41" mass="4751">MRVTMVTTAETEARRREVLAALGKLKKLDYLNKMKELKKDA</sequence>
<gene>
    <name evidence="1" type="ORF">GCM10008014_08750</name>
</gene>
<comment type="caution">
    <text evidence="1">The sequence shown here is derived from an EMBL/GenBank/DDBJ whole genome shotgun (WGS) entry which is preliminary data.</text>
</comment>
<dbReference type="Proteomes" id="UP000652153">
    <property type="component" value="Unassembled WGS sequence"/>
</dbReference>
<protein>
    <submittedName>
        <fullName evidence="1">Uncharacterized protein</fullName>
    </submittedName>
</protein>
<proteinExistence type="predicted"/>
<dbReference type="EMBL" id="BMFU01000001">
    <property type="protein sequence ID" value="GGH46224.1"/>
    <property type="molecule type" value="Genomic_DNA"/>
</dbReference>
<reference evidence="2" key="1">
    <citation type="journal article" date="2019" name="Int. J. Syst. Evol. Microbiol.">
        <title>The Global Catalogue of Microorganisms (GCM) 10K type strain sequencing project: providing services to taxonomists for standard genome sequencing and annotation.</title>
        <authorList>
            <consortium name="The Broad Institute Genomics Platform"/>
            <consortium name="The Broad Institute Genome Sequencing Center for Infectious Disease"/>
            <person name="Wu L."/>
            <person name="Ma J."/>
        </authorList>
    </citation>
    <scope>NUCLEOTIDE SEQUENCE [LARGE SCALE GENOMIC DNA]</scope>
    <source>
        <strain evidence="2">CGMCC 1.12770</strain>
    </source>
</reference>
<evidence type="ECO:0000313" key="1">
    <source>
        <dbReference type="EMBL" id="GGH46224.1"/>
    </source>
</evidence>
<name>A0ABQ1Z240_9BACL</name>